<dbReference type="EMBL" id="QBMP01000306">
    <property type="protein sequence ID" value="PZO46515.1"/>
    <property type="molecule type" value="Genomic_DNA"/>
</dbReference>
<dbReference type="InterPro" id="IPR036588">
    <property type="entry name" value="CobH/CbiC_sf"/>
</dbReference>
<evidence type="ECO:0000313" key="6">
    <source>
        <dbReference type="EMBL" id="PZO46515.1"/>
    </source>
</evidence>
<dbReference type="AlphaFoldDB" id="A0A2W4YIY7"/>
<gene>
    <name evidence="6" type="ORF">DCF15_20170</name>
</gene>
<dbReference type="GO" id="GO:0003677">
    <property type="term" value="F:DNA binding"/>
    <property type="evidence" value="ECO:0007669"/>
    <property type="project" value="InterPro"/>
</dbReference>
<dbReference type="SMART" id="SM00422">
    <property type="entry name" value="HTH_MERR"/>
    <property type="match status" value="1"/>
</dbReference>
<evidence type="ECO:0000256" key="1">
    <source>
        <dbReference type="ARBA" id="ARBA00004953"/>
    </source>
</evidence>
<evidence type="ECO:0000256" key="3">
    <source>
        <dbReference type="ARBA" id="ARBA00022573"/>
    </source>
</evidence>
<comment type="similarity">
    <text evidence="2">Belongs to the CobH/CbiC family.</text>
</comment>
<organism evidence="6 7">
    <name type="scientific">Phormidesmis priestleyi</name>
    <dbReference type="NCBI Taxonomy" id="268141"/>
    <lineage>
        <taxon>Bacteria</taxon>
        <taxon>Bacillati</taxon>
        <taxon>Cyanobacteriota</taxon>
        <taxon>Cyanophyceae</taxon>
        <taxon>Leptolyngbyales</taxon>
        <taxon>Leptolyngbyaceae</taxon>
        <taxon>Phormidesmis</taxon>
    </lineage>
</organism>
<dbReference type="InterPro" id="IPR009061">
    <property type="entry name" value="DNA-bd_dom_put_sf"/>
</dbReference>
<dbReference type="GO" id="GO:0006355">
    <property type="term" value="P:regulation of DNA-templated transcription"/>
    <property type="evidence" value="ECO:0007669"/>
    <property type="project" value="InterPro"/>
</dbReference>
<reference evidence="7" key="1">
    <citation type="submission" date="2018-04" db="EMBL/GenBank/DDBJ databases">
        <authorList>
            <person name="Cornet L."/>
        </authorList>
    </citation>
    <scope>NUCLEOTIDE SEQUENCE [LARGE SCALE GENOMIC DNA]</scope>
</reference>
<feature type="domain" description="HTH merR-type" evidence="5">
    <location>
        <begin position="1"/>
        <end position="72"/>
    </location>
</feature>
<name>A0A2W4YIY7_9CYAN</name>
<comment type="pathway">
    <text evidence="1">Cofactor biosynthesis; adenosylcobalamin biosynthesis.</text>
</comment>
<dbReference type="InterPro" id="IPR003722">
    <property type="entry name" value="Cbl_synth_CobH/CbiC"/>
</dbReference>
<dbReference type="Gene3D" id="3.40.50.10230">
    <property type="entry name" value="Cobalamin biosynthesis CobH/CbiC, precorrin-8X methylmutase"/>
    <property type="match status" value="1"/>
</dbReference>
<dbReference type="Pfam" id="PF13411">
    <property type="entry name" value="MerR_1"/>
    <property type="match status" value="1"/>
</dbReference>
<dbReference type="PANTHER" id="PTHR43588">
    <property type="entry name" value="COBALT-PRECORRIN-8 METHYLMUTASE"/>
    <property type="match status" value="1"/>
</dbReference>
<keyword evidence="4" id="KW-0413">Isomerase</keyword>
<dbReference type="Gene3D" id="1.10.1660.10">
    <property type="match status" value="1"/>
</dbReference>
<dbReference type="Pfam" id="PF02570">
    <property type="entry name" value="CbiC"/>
    <property type="match status" value="1"/>
</dbReference>
<dbReference type="UniPathway" id="UPA00148"/>
<evidence type="ECO:0000256" key="2">
    <source>
        <dbReference type="ARBA" id="ARBA00009774"/>
    </source>
</evidence>
<dbReference type="PANTHER" id="PTHR43588:SF1">
    <property type="entry name" value="COBALT-PRECORRIN-8 METHYLMUTASE"/>
    <property type="match status" value="1"/>
</dbReference>
<reference evidence="6 7" key="2">
    <citation type="submission" date="2018-06" db="EMBL/GenBank/DDBJ databases">
        <title>Metagenomic assembly of (sub)arctic Cyanobacteria and their associated microbiome from non-axenic cultures.</title>
        <authorList>
            <person name="Baurain D."/>
        </authorList>
    </citation>
    <scope>NUCLEOTIDE SEQUENCE [LARGE SCALE GENOMIC DNA]</scope>
    <source>
        <strain evidence="6">ULC027bin1</strain>
    </source>
</reference>
<comment type="caution">
    <text evidence="6">The sequence shown here is derived from an EMBL/GenBank/DDBJ whole genome shotgun (WGS) entry which is preliminary data.</text>
</comment>
<dbReference type="InterPro" id="IPR000551">
    <property type="entry name" value="MerR-type_HTH_dom"/>
</dbReference>
<sequence length="378" mass="41559">MFTIKELTQAVGCDITPRMVRHYHDIGLLPQPARSPSNYRLYGDSDVQFLQQIVALKQQGFQLSHIQQLLSPPTKATPINEQLQRQYQSVLSQIIKLRHTATALEGMIGRDRACQSTPADALAHLQTQTAPTQTAPTQTTVQTQTVQALTDALWQHLDASTAHHPEDFQESLQQLLPDLSQRPEIEADVISHLVLACGDVSLSAFMRFSPHAVTAAREHLTRGCKIIGDIPAVVALFDQARLTHLRCESVAFLNDPHIDNATAAEQAFWQNDTWLNRLDDLIDNNIWVIGYSPSVLMKLCERVEKGARPALIIGLPLGFSHAPATKRRLVQLSGSSSNGTPHITSEGSFGGGLLAAVALNRLAASLIERPDCHCHLGR</sequence>
<dbReference type="SUPFAM" id="SSF63965">
    <property type="entry name" value="Precorrin-8X methylmutase CbiC/CobH"/>
    <property type="match status" value="1"/>
</dbReference>
<keyword evidence="3" id="KW-0169">Cobalamin biosynthesis</keyword>
<protein>
    <submittedName>
        <fullName evidence="6">MerR family transcriptional regulator</fullName>
    </submittedName>
</protein>
<dbReference type="SUPFAM" id="SSF46955">
    <property type="entry name" value="Putative DNA-binding domain"/>
    <property type="match status" value="1"/>
</dbReference>
<dbReference type="CDD" id="cd00592">
    <property type="entry name" value="HTH_MerR-like"/>
    <property type="match status" value="1"/>
</dbReference>
<evidence type="ECO:0000259" key="5">
    <source>
        <dbReference type="PROSITE" id="PS50937"/>
    </source>
</evidence>
<evidence type="ECO:0000313" key="7">
    <source>
        <dbReference type="Proteomes" id="UP000249794"/>
    </source>
</evidence>
<dbReference type="Proteomes" id="UP000249794">
    <property type="component" value="Unassembled WGS sequence"/>
</dbReference>
<evidence type="ECO:0000256" key="4">
    <source>
        <dbReference type="ARBA" id="ARBA00023235"/>
    </source>
</evidence>
<proteinExistence type="inferred from homology"/>
<dbReference type="GO" id="GO:0016993">
    <property type="term" value="F:precorrin-8X methylmutase activity"/>
    <property type="evidence" value="ECO:0007669"/>
    <property type="project" value="InterPro"/>
</dbReference>
<dbReference type="GO" id="GO:0009236">
    <property type="term" value="P:cobalamin biosynthetic process"/>
    <property type="evidence" value="ECO:0007669"/>
    <property type="project" value="UniProtKB-UniPathway"/>
</dbReference>
<dbReference type="PROSITE" id="PS50937">
    <property type="entry name" value="HTH_MERR_2"/>
    <property type="match status" value="1"/>
</dbReference>
<accession>A0A2W4YIY7</accession>